<dbReference type="InterPro" id="IPR039420">
    <property type="entry name" value="WalR-like"/>
</dbReference>
<evidence type="ECO:0000313" key="8">
    <source>
        <dbReference type="EMBL" id="PUE65752.1"/>
    </source>
</evidence>
<dbReference type="InterPro" id="IPR011006">
    <property type="entry name" value="CheY-like_superfamily"/>
</dbReference>
<dbReference type="PANTHER" id="PTHR48111">
    <property type="entry name" value="REGULATOR OF RPOS"/>
    <property type="match status" value="1"/>
</dbReference>
<dbReference type="InterPro" id="IPR001789">
    <property type="entry name" value="Sig_transdc_resp-reg_receiver"/>
</dbReference>
<evidence type="ECO:0000256" key="1">
    <source>
        <dbReference type="ARBA" id="ARBA00022553"/>
    </source>
</evidence>
<dbReference type="SMART" id="SM00862">
    <property type="entry name" value="Trans_reg_C"/>
    <property type="match status" value="1"/>
</dbReference>
<proteinExistence type="predicted"/>
<accession>A0A363D346</accession>
<dbReference type="EMBL" id="MUXE01000003">
    <property type="protein sequence ID" value="PUE65752.1"/>
    <property type="molecule type" value="Genomic_DNA"/>
</dbReference>
<dbReference type="PROSITE" id="PS50110">
    <property type="entry name" value="RESPONSE_REGULATORY"/>
    <property type="match status" value="1"/>
</dbReference>
<dbReference type="GO" id="GO:0005829">
    <property type="term" value="C:cytosol"/>
    <property type="evidence" value="ECO:0007669"/>
    <property type="project" value="TreeGrafter"/>
</dbReference>
<evidence type="ECO:0000256" key="5">
    <source>
        <dbReference type="PROSITE-ProRule" id="PRU01091"/>
    </source>
</evidence>
<protein>
    <submittedName>
        <fullName evidence="8">DNA-binding response regulator</fullName>
    </submittedName>
</protein>
<dbReference type="Gene3D" id="1.10.10.10">
    <property type="entry name" value="Winged helix-like DNA-binding domain superfamily/Winged helix DNA-binding domain"/>
    <property type="match status" value="1"/>
</dbReference>
<dbReference type="Proteomes" id="UP000251135">
    <property type="component" value="Unassembled WGS sequence"/>
</dbReference>
<dbReference type="CDD" id="cd00383">
    <property type="entry name" value="trans_reg_C"/>
    <property type="match status" value="1"/>
</dbReference>
<evidence type="ECO:0000259" key="6">
    <source>
        <dbReference type="PROSITE" id="PS50110"/>
    </source>
</evidence>
<evidence type="ECO:0000256" key="4">
    <source>
        <dbReference type="PROSITE-ProRule" id="PRU00169"/>
    </source>
</evidence>
<evidence type="ECO:0000313" key="9">
    <source>
        <dbReference type="Proteomes" id="UP000251135"/>
    </source>
</evidence>
<feature type="domain" description="OmpR/PhoB-type" evidence="7">
    <location>
        <begin position="139"/>
        <end position="237"/>
    </location>
</feature>
<keyword evidence="3 5" id="KW-0238">DNA-binding</keyword>
<dbReference type="GO" id="GO:0000156">
    <property type="term" value="F:phosphorelay response regulator activity"/>
    <property type="evidence" value="ECO:0007669"/>
    <property type="project" value="TreeGrafter"/>
</dbReference>
<dbReference type="InterPro" id="IPR036388">
    <property type="entry name" value="WH-like_DNA-bd_sf"/>
</dbReference>
<evidence type="ECO:0000256" key="2">
    <source>
        <dbReference type="ARBA" id="ARBA00023012"/>
    </source>
</evidence>
<keyword evidence="9" id="KW-1185">Reference proteome</keyword>
<dbReference type="SMART" id="SM00448">
    <property type="entry name" value="REC"/>
    <property type="match status" value="1"/>
</dbReference>
<dbReference type="GO" id="GO:0032993">
    <property type="term" value="C:protein-DNA complex"/>
    <property type="evidence" value="ECO:0007669"/>
    <property type="project" value="TreeGrafter"/>
</dbReference>
<sequence>MKSKEKNLHNIWRSGKLSKKVLLIEDDLQMQKFISEYLEDYGFTCTAFAHPKDAIENFKHEENYEIIILDLMLPDMDGFDLFKKLKSIRNIPIIISTARGDIGNKIHGFELGADDYLAKPYEPRELVLRIEHILKKSFSKTIKINDFLVDKENRTVLLDDFPIDFTKIEFEIFVFLSENLNKISSREQILNATSLDINTKNRTIDMHISNIRYKIGDDSKNPKYIKSVWGIGYKFVG</sequence>
<organism evidence="8 9">
    <name type="scientific">Arcobacter caeni</name>
    <dbReference type="NCBI Taxonomy" id="1912877"/>
    <lineage>
        <taxon>Bacteria</taxon>
        <taxon>Pseudomonadati</taxon>
        <taxon>Campylobacterota</taxon>
        <taxon>Epsilonproteobacteria</taxon>
        <taxon>Campylobacterales</taxon>
        <taxon>Arcobacteraceae</taxon>
        <taxon>Arcobacter</taxon>
    </lineage>
</organism>
<dbReference type="SUPFAM" id="SSF52172">
    <property type="entry name" value="CheY-like"/>
    <property type="match status" value="1"/>
</dbReference>
<dbReference type="Pfam" id="PF00486">
    <property type="entry name" value="Trans_reg_C"/>
    <property type="match status" value="1"/>
</dbReference>
<reference evidence="8 9" key="1">
    <citation type="submission" date="2017-02" db="EMBL/GenBank/DDBJ databases">
        <title>Arcobacter caeni sp. nov, a new Arcobacter species isolated from reclaimed water.</title>
        <authorList>
            <person name="Figueras M.J."/>
            <person name="Perez-Cataluna A."/>
            <person name="Salas-Masso N."/>
        </authorList>
    </citation>
    <scope>NUCLEOTIDE SEQUENCE [LARGE SCALE GENOMIC DNA]</scope>
    <source>
        <strain evidence="8 9">RW17-10</strain>
    </source>
</reference>
<dbReference type="Pfam" id="PF00072">
    <property type="entry name" value="Response_reg"/>
    <property type="match status" value="1"/>
</dbReference>
<keyword evidence="1 4" id="KW-0597">Phosphoprotein</keyword>
<comment type="caution">
    <text evidence="8">The sequence shown here is derived from an EMBL/GenBank/DDBJ whole genome shotgun (WGS) entry which is preliminary data.</text>
</comment>
<evidence type="ECO:0000256" key="3">
    <source>
        <dbReference type="ARBA" id="ARBA00023125"/>
    </source>
</evidence>
<dbReference type="PROSITE" id="PS51755">
    <property type="entry name" value="OMPR_PHOB"/>
    <property type="match status" value="1"/>
</dbReference>
<feature type="DNA-binding region" description="OmpR/PhoB-type" evidence="5">
    <location>
        <begin position="139"/>
        <end position="237"/>
    </location>
</feature>
<dbReference type="GO" id="GO:0000976">
    <property type="term" value="F:transcription cis-regulatory region binding"/>
    <property type="evidence" value="ECO:0007669"/>
    <property type="project" value="TreeGrafter"/>
</dbReference>
<feature type="domain" description="Response regulatory" evidence="6">
    <location>
        <begin position="20"/>
        <end position="134"/>
    </location>
</feature>
<keyword evidence="2" id="KW-0902">Two-component regulatory system</keyword>
<dbReference type="InterPro" id="IPR001867">
    <property type="entry name" value="OmpR/PhoB-type_DNA-bd"/>
</dbReference>
<gene>
    <name evidence="8" type="ORF">B0174_02700</name>
</gene>
<dbReference type="AlphaFoldDB" id="A0A363D346"/>
<evidence type="ECO:0000259" key="7">
    <source>
        <dbReference type="PROSITE" id="PS51755"/>
    </source>
</evidence>
<dbReference type="GO" id="GO:0006355">
    <property type="term" value="P:regulation of DNA-templated transcription"/>
    <property type="evidence" value="ECO:0007669"/>
    <property type="project" value="InterPro"/>
</dbReference>
<feature type="modified residue" description="4-aspartylphosphate" evidence="4">
    <location>
        <position position="70"/>
    </location>
</feature>
<name>A0A363D346_9BACT</name>
<dbReference type="Gene3D" id="3.40.50.2300">
    <property type="match status" value="1"/>
</dbReference>
<dbReference type="PANTHER" id="PTHR48111:SF40">
    <property type="entry name" value="PHOSPHATE REGULON TRANSCRIPTIONAL REGULATORY PROTEIN PHOB"/>
    <property type="match status" value="1"/>
</dbReference>
<dbReference type="Gene3D" id="6.10.250.690">
    <property type="match status" value="1"/>
</dbReference>